<feature type="domain" description="PA" evidence="4">
    <location>
        <begin position="280"/>
        <end position="377"/>
    </location>
</feature>
<dbReference type="STRING" id="279113.CPter91_3354"/>
<dbReference type="PANTHER" id="PTHR22702:SF1">
    <property type="entry name" value="PROTEASE-ASSOCIATED DOMAIN-CONTAINING PROTEIN 1"/>
    <property type="match status" value="1"/>
</dbReference>
<organism evidence="5 6">
    <name type="scientific">Collimonas pratensis</name>
    <dbReference type="NCBI Taxonomy" id="279113"/>
    <lineage>
        <taxon>Bacteria</taxon>
        <taxon>Pseudomonadati</taxon>
        <taxon>Pseudomonadota</taxon>
        <taxon>Betaproteobacteria</taxon>
        <taxon>Burkholderiales</taxon>
        <taxon>Oxalobacteraceae</taxon>
        <taxon>Collimonas</taxon>
    </lineage>
</organism>
<dbReference type="SUPFAM" id="SSF55486">
    <property type="entry name" value="Metalloproteases ('zincins'), catalytic domain"/>
    <property type="match status" value="1"/>
</dbReference>
<evidence type="ECO:0000256" key="1">
    <source>
        <dbReference type="ARBA" id="ARBA00022729"/>
    </source>
</evidence>
<dbReference type="OrthoDB" id="614750at2"/>
<dbReference type="CDD" id="cd04818">
    <property type="entry name" value="PA_subtilisin_1"/>
    <property type="match status" value="1"/>
</dbReference>
<dbReference type="Pfam" id="PF02225">
    <property type="entry name" value="PA"/>
    <property type="match status" value="1"/>
</dbReference>
<dbReference type="PATRIC" id="fig|279113.9.peg.3312"/>
<dbReference type="EMBL" id="CP013234">
    <property type="protein sequence ID" value="AMP05680.1"/>
    <property type="molecule type" value="Genomic_DNA"/>
</dbReference>
<keyword evidence="2" id="KW-0325">Glycoprotein</keyword>
<evidence type="ECO:0000256" key="3">
    <source>
        <dbReference type="SAM" id="SignalP"/>
    </source>
</evidence>
<evidence type="ECO:0000259" key="4">
    <source>
        <dbReference type="Pfam" id="PF02225"/>
    </source>
</evidence>
<protein>
    <submittedName>
        <fullName evidence="5">PA domain protein</fullName>
    </submittedName>
</protein>
<dbReference type="RefSeq" id="WP_061941767.1">
    <property type="nucleotide sequence ID" value="NZ_CP013234.1"/>
</dbReference>
<feature type="signal peptide" evidence="3">
    <location>
        <begin position="1"/>
        <end position="22"/>
    </location>
</feature>
<evidence type="ECO:0000313" key="6">
    <source>
        <dbReference type="Proteomes" id="UP000074561"/>
    </source>
</evidence>
<accession>A0A127Q6I0</accession>
<dbReference type="InterPro" id="IPR003137">
    <property type="entry name" value="PA_domain"/>
</dbReference>
<gene>
    <name evidence="5" type="ORF">CPter91_3354</name>
</gene>
<dbReference type="KEGG" id="cpra:CPter91_3354"/>
<sequence>MKKLVCYAGFLALLGAMPTVHAADFILVNQDAPGAGLNDLTAAAPVGGNPGKTLGEQRRLVYQFALEMYGSLLNSAVPVRVRASFASLGKNAAGNNILGQAGPTSSYMNFFNRPLPDTVYNVALANALSGAKINVGEDDINSQFTTDIDVGGQGWYYGLDGRTPKGQTNFLDVVTHEIGHGLGFTGDNAASRAVGSPSRIYNRYIRTADGLDWSAMNLAQRNAAQISDKLVWSGPQVTAEVPLKLQPELALHISAPAAAVGDNPFATADFGSAASSTAFTGNLVQATYADAGNVIHTDGCLPITNGAALAGRIALIDRGVCNFSQKTLYAQQAGAVAVIIASNKPDALAPMAAGDANVAAQITIPTVLVTQALGNQLKANLQGLVAGGIGPYADHRLAAVLTDGVDAAGHAMRHVKLYAPPGFLPGSSVSHFDQLTVPTALMAPSASATVIAQADLDLTPALFMDIGWTVNRGNLNLLDCATSVPVSSPGGLIPGANAMTNLKLCAKTSATVGDYRDCTGRYIQSRLEAKLFKPAQAQSLKMCLVGSKADAQYAAWH</sequence>
<dbReference type="InterPro" id="IPR046450">
    <property type="entry name" value="PA_dom_sf"/>
</dbReference>
<dbReference type="SUPFAM" id="SSF52025">
    <property type="entry name" value="PA domain"/>
    <property type="match status" value="1"/>
</dbReference>
<dbReference type="AlphaFoldDB" id="A0A127Q6I0"/>
<evidence type="ECO:0000256" key="2">
    <source>
        <dbReference type="ARBA" id="ARBA00023180"/>
    </source>
</evidence>
<feature type="chain" id="PRO_5007277595" evidence="3">
    <location>
        <begin position="23"/>
        <end position="557"/>
    </location>
</feature>
<dbReference type="Gene3D" id="3.50.30.30">
    <property type="match status" value="1"/>
</dbReference>
<dbReference type="PANTHER" id="PTHR22702">
    <property type="entry name" value="PROTEASE-ASSOCIATED DOMAIN-CONTAINING PROTEIN"/>
    <property type="match status" value="1"/>
</dbReference>
<keyword evidence="1 3" id="KW-0732">Signal</keyword>
<name>A0A127Q6I0_9BURK</name>
<proteinExistence type="predicted"/>
<reference evidence="5 6" key="1">
    <citation type="submission" date="2015-11" db="EMBL/GenBank/DDBJ databases">
        <title>Exploring the genomic traits of fungus-feeding bacterial genus Collimonas.</title>
        <authorList>
            <person name="Song C."/>
            <person name="Schmidt R."/>
            <person name="de Jager V."/>
            <person name="Krzyzanowska D."/>
            <person name="Jongedijk E."/>
            <person name="Cankar K."/>
            <person name="Beekwilder J."/>
            <person name="van Veen A."/>
            <person name="de Boer W."/>
            <person name="van Veen J.A."/>
            <person name="Garbeva P."/>
        </authorList>
    </citation>
    <scope>NUCLEOTIDE SEQUENCE [LARGE SCALE GENOMIC DNA]</scope>
    <source>
        <strain evidence="5 6">Ter91</strain>
    </source>
</reference>
<dbReference type="Proteomes" id="UP000074561">
    <property type="component" value="Chromosome"/>
</dbReference>
<evidence type="ECO:0000313" key="5">
    <source>
        <dbReference type="EMBL" id="AMP05680.1"/>
    </source>
</evidence>